<evidence type="ECO:0000256" key="2">
    <source>
        <dbReference type="ARBA" id="ARBA00034247"/>
    </source>
</evidence>
<dbReference type="EC" id="2.7.7.65" evidence="1"/>
<dbReference type="PANTHER" id="PTHR45138">
    <property type="entry name" value="REGULATORY COMPONENTS OF SENSORY TRANSDUCTION SYSTEM"/>
    <property type="match status" value="1"/>
</dbReference>
<proteinExistence type="predicted"/>
<dbReference type="InterPro" id="IPR050469">
    <property type="entry name" value="Diguanylate_Cyclase"/>
</dbReference>
<evidence type="ECO:0000256" key="1">
    <source>
        <dbReference type="ARBA" id="ARBA00012528"/>
    </source>
</evidence>
<dbReference type="InterPro" id="IPR029787">
    <property type="entry name" value="Nucleotide_cyclase"/>
</dbReference>
<accession>A0A212L7X5</accession>
<feature type="transmembrane region" description="Helical" evidence="3">
    <location>
        <begin position="27"/>
        <end position="51"/>
    </location>
</feature>
<evidence type="ECO:0000259" key="4">
    <source>
        <dbReference type="PROSITE" id="PS50887"/>
    </source>
</evidence>
<keyword evidence="3" id="KW-0472">Membrane</keyword>
<feature type="transmembrane region" description="Helical" evidence="3">
    <location>
        <begin position="57"/>
        <end position="76"/>
    </location>
</feature>
<dbReference type="CDD" id="cd01949">
    <property type="entry name" value="GGDEF"/>
    <property type="match status" value="1"/>
</dbReference>
<reference evidence="5" key="1">
    <citation type="submission" date="2016-08" db="EMBL/GenBank/DDBJ databases">
        <authorList>
            <person name="Seilhamer J.J."/>
        </authorList>
    </citation>
    <scope>NUCLEOTIDE SEQUENCE</scope>
    <source>
        <strain evidence="5">86</strain>
    </source>
</reference>
<dbReference type="AlphaFoldDB" id="A0A212L7X5"/>
<organism evidence="5">
    <name type="scientific">uncultured Pleomorphomonas sp</name>
    <dbReference type="NCBI Taxonomy" id="442121"/>
    <lineage>
        <taxon>Bacteria</taxon>
        <taxon>Pseudomonadati</taxon>
        <taxon>Pseudomonadota</taxon>
        <taxon>Alphaproteobacteria</taxon>
        <taxon>Hyphomicrobiales</taxon>
        <taxon>Pleomorphomonadaceae</taxon>
        <taxon>Pleomorphomonas</taxon>
        <taxon>environmental samples</taxon>
    </lineage>
</organism>
<evidence type="ECO:0000256" key="3">
    <source>
        <dbReference type="SAM" id="Phobius"/>
    </source>
</evidence>
<sequence>MYGEILRTLLNRPVQSERDVRIFAFRIAAICFVLAMAADLALQLIVFGGWIDILRGWAIAAGVVALVAYPVGVYLGRTRLDHHRTKIKLAEQSLADGLTGLRNRASLPIDYDAGPEGTRLLILLSLDRFKAVNERYGHTVGDRVLIRSARLIAEELGNLGHIYRTDGTEFTVLATGCTVAEARAQVLALLARFESSNFGTLEKPVCLTASAGIAEVPAATPFTQAFAAADAALEAARATGRSRVCLASEPTAAGIVEGDEVIWSADLPPPPRRRRGGRS</sequence>
<dbReference type="InterPro" id="IPR000160">
    <property type="entry name" value="GGDEF_dom"/>
</dbReference>
<dbReference type="SUPFAM" id="SSF55073">
    <property type="entry name" value="Nucleotide cyclase"/>
    <property type="match status" value="1"/>
</dbReference>
<dbReference type="Gene3D" id="3.30.70.270">
    <property type="match status" value="1"/>
</dbReference>
<dbReference type="GO" id="GO:0043709">
    <property type="term" value="P:cell adhesion involved in single-species biofilm formation"/>
    <property type="evidence" value="ECO:0007669"/>
    <property type="project" value="TreeGrafter"/>
</dbReference>
<keyword evidence="3" id="KW-1133">Transmembrane helix</keyword>
<dbReference type="PANTHER" id="PTHR45138:SF9">
    <property type="entry name" value="DIGUANYLATE CYCLASE DGCM-RELATED"/>
    <property type="match status" value="1"/>
</dbReference>
<dbReference type="EMBL" id="FMJD01000004">
    <property type="protein sequence ID" value="SCM73683.1"/>
    <property type="molecule type" value="Genomic_DNA"/>
</dbReference>
<keyword evidence="3" id="KW-0812">Transmembrane</keyword>
<dbReference type="GO" id="GO:0052621">
    <property type="term" value="F:diguanylate cyclase activity"/>
    <property type="evidence" value="ECO:0007669"/>
    <property type="project" value="UniProtKB-EC"/>
</dbReference>
<dbReference type="GO" id="GO:1902201">
    <property type="term" value="P:negative regulation of bacterial-type flagellum-dependent cell motility"/>
    <property type="evidence" value="ECO:0007669"/>
    <property type="project" value="TreeGrafter"/>
</dbReference>
<dbReference type="PROSITE" id="PS50887">
    <property type="entry name" value="GGDEF"/>
    <property type="match status" value="1"/>
</dbReference>
<dbReference type="InterPro" id="IPR043128">
    <property type="entry name" value="Rev_trsase/Diguanyl_cyclase"/>
</dbReference>
<dbReference type="Pfam" id="PF00990">
    <property type="entry name" value="GGDEF"/>
    <property type="match status" value="1"/>
</dbReference>
<name>A0A212L7X5_9HYPH</name>
<protein>
    <recommendedName>
        <fullName evidence="1">diguanylate cyclase</fullName>
        <ecNumber evidence="1">2.7.7.65</ecNumber>
    </recommendedName>
</protein>
<dbReference type="NCBIfam" id="TIGR00254">
    <property type="entry name" value="GGDEF"/>
    <property type="match status" value="1"/>
</dbReference>
<dbReference type="SMART" id="SM00267">
    <property type="entry name" value="GGDEF"/>
    <property type="match status" value="1"/>
</dbReference>
<feature type="domain" description="GGDEF" evidence="4">
    <location>
        <begin position="117"/>
        <end position="249"/>
    </location>
</feature>
<dbReference type="GO" id="GO:0005886">
    <property type="term" value="C:plasma membrane"/>
    <property type="evidence" value="ECO:0007669"/>
    <property type="project" value="TreeGrafter"/>
</dbReference>
<evidence type="ECO:0000313" key="5">
    <source>
        <dbReference type="EMBL" id="SCM73683.1"/>
    </source>
</evidence>
<comment type="catalytic activity">
    <reaction evidence="2">
        <text>2 GTP = 3',3'-c-di-GMP + 2 diphosphate</text>
        <dbReference type="Rhea" id="RHEA:24898"/>
        <dbReference type="ChEBI" id="CHEBI:33019"/>
        <dbReference type="ChEBI" id="CHEBI:37565"/>
        <dbReference type="ChEBI" id="CHEBI:58805"/>
        <dbReference type="EC" id="2.7.7.65"/>
    </reaction>
</comment>
<dbReference type="RefSeq" id="WP_288199555.1">
    <property type="nucleotide sequence ID" value="NZ_LT608334.1"/>
</dbReference>
<gene>
    <name evidence="5" type="ORF">KL86PLE_120040</name>
</gene>